<comment type="caution">
    <text evidence="2">The sequence shown here is derived from an EMBL/GenBank/DDBJ whole genome shotgun (WGS) entry which is preliminary data.</text>
</comment>
<dbReference type="Gene3D" id="3.40.525.10">
    <property type="entry name" value="CRAL-TRIO lipid binding domain"/>
    <property type="match status" value="1"/>
</dbReference>
<dbReference type="Proteomes" id="UP001566132">
    <property type="component" value="Unassembled WGS sequence"/>
</dbReference>
<dbReference type="SUPFAM" id="SSF52087">
    <property type="entry name" value="CRAL/TRIO domain"/>
    <property type="match status" value="1"/>
</dbReference>
<evidence type="ECO:0000259" key="1">
    <source>
        <dbReference type="PROSITE" id="PS50191"/>
    </source>
</evidence>
<accession>A0ABD1EQ41</accession>
<dbReference type="PANTHER" id="PTHR10174:SF220">
    <property type="entry name" value="LD41874P"/>
    <property type="match status" value="1"/>
</dbReference>
<dbReference type="PROSITE" id="PS50191">
    <property type="entry name" value="CRAL_TRIO"/>
    <property type="match status" value="1"/>
</dbReference>
<dbReference type="EMBL" id="JBDJPC010000005">
    <property type="protein sequence ID" value="KAL1500882.1"/>
    <property type="molecule type" value="Genomic_DNA"/>
</dbReference>
<gene>
    <name evidence="2" type="ORF">ABEB36_006305</name>
</gene>
<evidence type="ECO:0000313" key="3">
    <source>
        <dbReference type="Proteomes" id="UP001566132"/>
    </source>
</evidence>
<organism evidence="2 3">
    <name type="scientific">Hypothenemus hampei</name>
    <name type="common">Coffee berry borer</name>
    <dbReference type="NCBI Taxonomy" id="57062"/>
    <lineage>
        <taxon>Eukaryota</taxon>
        <taxon>Metazoa</taxon>
        <taxon>Ecdysozoa</taxon>
        <taxon>Arthropoda</taxon>
        <taxon>Hexapoda</taxon>
        <taxon>Insecta</taxon>
        <taxon>Pterygota</taxon>
        <taxon>Neoptera</taxon>
        <taxon>Endopterygota</taxon>
        <taxon>Coleoptera</taxon>
        <taxon>Polyphaga</taxon>
        <taxon>Cucujiformia</taxon>
        <taxon>Curculionidae</taxon>
        <taxon>Scolytinae</taxon>
        <taxon>Hypothenemus</taxon>
    </lineage>
</organism>
<dbReference type="SMART" id="SM00516">
    <property type="entry name" value="SEC14"/>
    <property type="match status" value="1"/>
</dbReference>
<dbReference type="InterPro" id="IPR036865">
    <property type="entry name" value="CRAL-TRIO_dom_sf"/>
</dbReference>
<dbReference type="InterPro" id="IPR001251">
    <property type="entry name" value="CRAL-TRIO_dom"/>
</dbReference>
<protein>
    <recommendedName>
        <fullName evidence="1">CRAL-TRIO domain-containing protein</fullName>
    </recommendedName>
</protein>
<dbReference type="Gene3D" id="1.20.5.1200">
    <property type="entry name" value="Alpha-tocopherol transfer"/>
    <property type="match status" value="1"/>
</dbReference>
<dbReference type="AlphaFoldDB" id="A0ABD1EQ41"/>
<dbReference type="PRINTS" id="PR00180">
    <property type="entry name" value="CRETINALDHBP"/>
</dbReference>
<proteinExistence type="predicted"/>
<evidence type="ECO:0000313" key="2">
    <source>
        <dbReference type="EMBL" id="KAL1500882.1"/>
    </source>
</evidence>
<reference evidence="2 3" key="1">
    <citation type="submission" date="2024-05" db="EMBL/GenBank/DDBJ databases">
        <title>Genetic variation in Jamaican populations of the coffee berry borer (Hypothenemus hampei).</title>
        <authorList>
            <person name="Errbii M."/>
            <person name="Myrie A."/>
        </authorList>
    </citation>
    <scope>NUCLEOTIDE SEQUENCE [LARGE SCALE GENOMIC DNA]</scope>
    <source>
        <strain evidence="2">JA-Hopewell-2020-01-JO</strain>
        <tissue evidence="2">Whole body</tissue>
    </source>
</reference>
<name>A0ABD1EQ41_HYPHA</name>
<dbReference type="PANTHER" id="PTHR10174">
    <property type="entry name" value="ALPHA-TOCOPHEROL TRANSFER PROTEIN-RELATED"/>
    <property type="match status" value="1"/>
</dbReference>
<dbReference type="Pfam" id="PF00650">
    <property type="entry name" value="CRAL_TRIO"/>
    <property type="match status" value="1"/>
</dbReference>
<sequence>MLIRFYRFKVKYPKYGGLNVTPEGVRHVFDSEVFMFFPTRSLTGGRIMMINAGTKWNPKKVLLEDMFRSIMVAIEIAMMEPKTQVGGVHVILNMEGLSLSHVYQFSPSMAKLIVDWVQECAPTRLRGIHIINQPYLFNMLYALFKPFLGEYLKKRLSFHGTDYKTLCEKVGEASLPPKFQGTANIPDYPGSIFSDMLFYYQNDFKVFNTYGYISELKQAQDSKRKASDTLISSCN</sequence>
<keyword evidence="3" id="KW-1185">Reference proteome</keyword>
<feature type="domain" description="CRAL-TRIO" evidence="1">
    <location>
        <begin position="36"/>
        <end position="187"/>
    </location>
</feature>
<dbReference type="CDD" id="cd00170">
    <property type="entry name" value="SEC14"/>
    <property type="match status" value="1"/>
</dbReference>